<dbReference type="AlphaFoldDB" id="B0CB78"/>
<sequence>MGKGYIDAFDFSPEDMLGSLLPEFTGNSHAQRVHTCSGFY</sequence>
<dbReference type="KEGG" id="amr:AM1_1696"/>
<keyword evidence="2" id="KW-1185">Reference proteome</keyword>
<evidence type="ECO:0000313" key="1">
    <source>
        <dbReference type="EMBL" id="ABW26717.1"/>
    </source>
</evidence>
<protein>
    <submittedName>
        <fullName evidence="1">Uncharacterized protein</fullName>
    </submittedName>
</protein>
<dbReference type="Proteomes" id="UP000000268">
    <property type="component" value="Chromosome"/>
</dbReference>
<organism evidence="1 2">
    <name type="scientific">Acaryochloris marina (strain MBIC 11017)</name>
    <dbReference type="NCBI Taxonomy" id="329726"/>
    <lineage>
        <taxon>Bacteria</taxon>
        <taxon>Bacillati</taxon>
        <taxon>Cyanobacteriota</taxon>
        <taxon>Cyanophyceae</taxon>
        <taxon>Acaryochloridales</taxon>
        <taxon>Acaryochloridaceae</taxon>
        <taxon>Acaryochloris</taxon>
    </lineage>
</organism>
<accession>B0CB78</accession>
<dbReference type="HOGENOM" id="CLU_3283105_0_0_3"/>
<proteinExistence type="predicted"/>
<dbReference type="EMBL" id="CP000828">
    <property type="protein sequence ID" value="ABW26717.1"/>
    <property type="molecule type" value="Genomic_DNA"/>
</dbReference>
<name>B0CB78_ACAM1</name>
<gene>
    <name evidence="1" type="ordered locus">AM1_1696</name>
</gene>
<reference evidence="1 2" key="1">
    <citation type="journal article" date="2008" name="Proc. Natl. Acad. Sci. U.S.A.">
        <title>Niche adaptation and genome expansion in the chlorophyll d-producing cyanobacterium Acaryochloris marina.</title>
        <authorList>
            <person name="Swingley W.D."/>
            <person name="Chen M."/>
            <person name="Cheung P.C."/>
            <person name="Conrad A.L."/>
            <person name="Dejesa L.C."/>
            <person name="Hao J."/>
            <person name="Honchak B.M."/>
            <person name="Karbach L.E."/>
            <person name="Kurdoglu A."/>
            <person name="Lahiri S."/>
            <person name="Mastrian S.D."/>
            <person name="Miyashita H."/>
            <person name="Page L."/>
            <person name="Ramakrishna P."/>
            <person name="Satoh S."/>
            <person name="Sattley W.M."/>
            <person name="Shimada Y."/>
            <person name="Taylor H.L."/>
            <person name="Tomo T."/>
            <person name="Tsuchiya T."/>
            <person name="Wang Z.T."/>
            <person name="Raymond J."/>
            <person name="Mimuro M."/>
            <person name="Blankenship R.E."/>
            <person name="Touchman J.W."/>
        </authorList>
    </citation>
    <scope>NUCLEOTIDE SEQUENCE [LARGE SCALE GENOMIC DNA]</scope>
    <source>
        <strain evidence="2">MBIC 11017</strain>
    </source>
</reference>
<evidence type="ECO:0000313" key="2">
    <source>
        <dbReference type="Proteomes" id="UP000000268"/>
    </source>
</evidence>